<dbReference type="AlphaFoldDB" id="A0A1Q2L0Z1"/>
<dbReference type="PIRSF" id="PIRSF018072">
    <property type="entry name" value="UCP018072"/>
    <property type="match status" value="1"/>
</dbReference>
<evidence type="ECO:0000259" key="1">
    <source>
        <dbReference type="Pfam" id="PF13452"/>
    </source>
</evidence>
<name>A0A1Q2L0Z1_9BACL</name>
<dbReference type="SUPFAM" id="SSF54637">
    <property type="entry name" value="Thioesterase/thiol ester dehydrase-isomerase"/>
    <property type="match status" value="1"/>
</dbReference>
<evidence type="ECO:0000313" key="2">
    <source>
        <dbReference type="EMBL" id="AQQ54076.1"/>
    </source>
</evidence>
<dbReference type="InterPro" id="IPR039569">
    <property type="entry name" value="FAS1-like_DH_region"/>
</dbReference>
<dbReference type="EMBL" id="CP019640">
    <property type="protein sequence ID" value="AQQ54076.1"/>
    <property type="molecule type" value="Genomic_DNA"/>
</dbReference>
<dbReference type="OrthoDB" id="160199at2"/>
<reference evidence="2 3" key="1">
    <citation type="submission" date="2017-02" db="EMBL/GenBank/DDBJ databases">
        <title>The complete genomic sequence of a novel cold adapted crude oil-degrading bacterium Planococcus qaidamina Y42.</title>
        <authorList>
            <person name="Yang R."/>
        </authorList>
    </citation>
    <scope>NUCLEOTIDE SEQUENCE [LARGE SCALE GENOMIC DNA]</scope>
    <source>
        <strain evidence="2 3">Y42</strain>
    </source>
</reference>
<dbReference type="Proteomes" id="UP000188184">
    <property type="component" value="Chromosome"/>
</dbReference>
<feature type="domain" description="FAS1-like dehydratase" evidence="1">
    <location>
        <begin position="6"/>
        <end position="132"/>
    </location>
</feature>
<gene>
    <name evidence="2" type="ORF">B0X71_13840</name>
</gene>
<dbReference type="CDD" id="cd03441">
    <property type="entry name" value="R_hydratase_like"/>
    <property type="match status" value="1"/>
</dbReference>
<keyword evidence="3" id="KW-1185">Reference proteome</keyword>
<evidence type="ECO:0000313" key="3">
    <source>
        <dbReference type="Proteomes" id="UP000188184"/>
    </source>
</evidence>
<dbReference type="Pfam" id="PF13452">
    <property type="entry name" value="FAS1_DH_region"/>
    <property type="match status" value="1"/>
</dbReference>
<protein>
    <submittedName>
        <fullName evidence="2">Dehydratase</fullName>
    </submittedName>
</protein>
<dbReference type="KEGG" id="pmar:B0X71_13840"/>
<proteinExistence type="predicted"/>
<accession>A0A1Q2L0Z1</accession>
<dbReference type="InterPro" id="IPR016709">
    <property type="entry name" value="HadA-like"/>
</dbReference>
<sequence length="149" mass="16711">MWKDSIGKRSEKVKNTIERGAVRKFAEAIGDPAPIFVDEAAGANSVYKRNIAPPTFPVTFDVGVIPDLRLPAKGLIHGEQIYQYVRPLFVGETVYCWMEVKDYYERSGKMGNMGFLIMTKYGENANGELLFTEERIVIINEAARKGMSA</sequence>
<dbReference type="InterPro" id="IPR029069">
    <property type="entry name" value="HotDog_dom_sf"/>
</dbReference>
<dbReference type="Gene3D" id="3.10.129.10">
    <property type="entry name" value="Hotdog Thioesterase"/>
    <property type="match status" value="1"/>
</dbReference>
<organism evidence="2 3">
    <name type="scientific">Planococcus lenghuensis</name>
    <dbReference type="NCBI Taxonomy" id="2213202"/>
    <lineage>
        <taxon>Bacteria</taxon>
        <taxon>Bacillati</taxon>
        <taxon>Bacillota</taxon>
        <taxon>Bacilli</taxon>
        <taxon>Bacillales</taxon>
        <taxon>Caryophanaceae</taxon>
        <taxon>Planococcus</taxon>
    </lineage>
</organism>
<dbReference type="RefSeq" id="WP_077589969.1">
    <property type="nucleotide sequence ID" value="NZ_CP019640.1"/>
</dbReference>